<organism evidence="2 3">
    <name type="scientific">Clostridium gasigenes</name>
    <dbReference type="NCBI Taxonomy" id="94869"/>
    <lineage>
        <taxon>Bacteria</taxon>
        <taxon>Bacillati</taxon>
        <taxon>Bacillota</taxon>
        <taxon>Clostridia</taxon>
        <taxon>Eubacteriales</taxon>
        <taxon>Clostridiaceae</taxon>
        <taxon>Clostridium</taxon>
    </lineage>
</organism>
<name>A0A1H0M0H6_9CLOT</name>
<reference evidence="2 3" key="1">
    <citation type="submission" date="2016-10" db="EMBL/GenBank/DDBJ databases">
        <authorList>
            <person name="de Groot N.N."/>
        </authorList>
    </citation>
    <scope>NUCLEOTIDE SEQUENCE [LARGE SCALE GENOMIC DNA]</scope>
    <source>
        <strain evidence="2 3">DSM 12272</strain>
    </source>
</reference>
<dbReference type="EMBL" id="FNJM01000001">
    <property type="protein sequence ID" value="SDO73873.1"/>
    <property type="molecule type" value="Genomic_DNA"/>
</dbReference>
<protein>
    <submittedName>
        <fullName evidence="2">Uncharacterized protein</fullName>
    </submittedName>
</protein>
<evidence type="ECO:0000313" key="1">
    <source>
        <dbReference type="EMBL" id="MBB6713822.1"/>
    </source>
</evidence>
<evidence type="ECO:0000313" key="3">
    <source>
        <dbReference type="Proteomes" id="UP000198597"/>
    </source>
</evidence>
<reference evidence="1 4" key="2">
    <citation type="submission" date="2020-08" db="EMBL/GenBank/DDBJ databases">
        <title>Clostridia isolated from Swiss meat.</title>
        <authorList>
            <person name="Wambui J."/>
            <person name="Stevens M.J.A."/>
            <person name="Stephan R."/>
        </authorList>
    </citation>
    <scope>NUCLEOTIDE SEQUENCE [LARGE SCALE GENOMIC DNA]</scope>
    <source>
        <strain evidence="1 4">CM001</strain>
    </source>
</reference>
<dbReference type="OrthoDB" id="1912520at2"/>
<dbReference type="EMBL" id="JACKWY010000002">
    <property type="protein sequence ID" value="MBB6713822.1"/>
    <property type="molecule type" value="Genomic_DNA"/>
</dbReference>
<dbReference type="Proteomes" id="UP000585258">
    <property type="component" value="Unassembled WGS sequence"/>
</dbReference>
<proteinExistence type="predicted"/>
<gene>
    <name evidence="1" type="ORF">H7E68_03595</name>
    <name evidence="2" type="ORF">SAMN04488529_101272</name>
</gene>
<dbReference type="RefSeq" id="WP_089965054.1">
    <property type="nucleotide sequence ID" value="NZ_CP071376.1"/>
</dbReference>
<keyword evidence="3" id="KW-1185">Reference proteome</keyword>
<sequence>MNGYELIMTIQRKMKDPEFANRFNNLTEEFNNVPGMQQEIMRIVQIQDEHSRQKAMEKLPSKVKKLAKEMLSLIND</sequence>
<accession>A0A1H0M0H6</accession>
<dbReference type="GeneID" id="65310372"/>
<dbReference type="Proteomes" id="UP000198597">
    <property type="component" value="Unassembled WGS sequence"/>
</dbReference>
<evidence type="ECO:0000313" key="4">
    <source>
        <dbReference type="Proteomes" id="UP000585258"/>
    </source>
</evidence>
<dbReference type="AlphaFoldDB" id="A0A1H0M0H6"/>
<evidence type="ECO:0000313" key="2">
    <source>
        <dbReference type="EMBL" id="SDO73873.1"/>
    </source>
</evidence>